<organism evidence="1 2">
    <name type="scientific">Streptomyces griseoviridis</name>
    <dbReference type="NCBI Taxonomy" id="45398"/>
    <lineage>
        <taxon>Bacteria</taxon>
        <taxon>Bacillati</taxon>
        <taxon>Actinomycetota</taxon>
        <taxon>Actinomycetes</taxon>
        <taxon>Kitasatosporales</taxon>
        <taxon>Streptomycetaceae</taxon>
        <taxon>Streptomyces</taxon>
    </lineage>
</organism>
<evidence type="ECO:0008006" key="3">
    <source>
        <dbReference type="Google" id="ProtNLM"/>
    </source>
</evidence>
<proteinExistence type="predicted"/>
<keyword evidence="2" id="KW-1185">Reference proteome</keyword>
<evidence type="ECO:0000313" key="1">
    <source>
        <dbReference type="EMBL" id="MDP9679500.1"/>
    </source>
</evidence>
<comment type="caution">
    <text evidence="1">The sequence shown here is derived from an EMBL/GenBank/DDBJ whole genome shotgun (WGS) entry which is preliminary data.</text>
</comment>
<gene>
    <name evidence="1" type="ORF">J2S47_000002</name>
</gene>
<sequence>MVVSTDAVAVALRSAWTAPLAFSSAMSRAPGPGPGSGSGPGSWLPAVAAAVTRATRPRGPVQGQPRLTLWAGGVWAGWPVGGWGGSCCALLHPLLRACHRRLCPGGLPRPGRPRDGLARRAVAVCRHCLQRTPRPWRTGGGGPLPGRPVAWRKRAAACLEYPRGSARRPGRTWMVGGAGGGSGVVGWRSVVVGGEVIGDFGSRRLCEGAGRGGVGWCWRLGRGAFTAQVTPCRACLRSRRVKRSVRGGCAGLR</sequence>
<protein>
    <recommendedName>
        <fullName evidence="3">Secreted protein</fullName>
    </recommendedName>
</protein>
<name>A0ABT9L720_STRGD</name>
<dbReference type="Proteomes" id="UP001231675">
    <property type="component" value="Unassembled WGS sequence"/>
</dbReference>
<reference evidence="1 2" key="1">
    <citation type="submission" date="2023-07" db="EMBL/GenBank/DDBJ databases">
        <title>Sequencing the genomes of 1000 actinobacteria strains.</title>
        <authorList>
            <person name="Klenk H.-P."/>
        </authorList>
    </citation>
    <scope>NUCLEOTIDE SEQUENCE [LARGE SCALE GENOMIC DNA]</scope>
    <source>
        <strain evidence="1 2">DSM 40229</strain>
    </source>
</reference>
<evidence type="ECO:0000313" key="2">
    <source>
        <dbReference type="Proteomes" id="UP001231675"/>
    </source>
</evidence>
<dbReference type="EMBL" id="JAURUD010000001">
    <property type="protein sequence ID" value="MDP9679500.1"/>
    <property type="molecule type" value="Genomic_DNA"/>
</dbReference>
<accession>A0ABT9L720</accession>